<dbReference type="InParanoid" id="G8JMV1"/>
<evidence type="ECO:0000256" key="3">
    <source>
        <dbReference type="ARBA" id="ARBA00005459"/>
    </source>
</evidence>
<comment type="subcellular location">
    <subcellularLocation>
        <location evidence="2">Cytoplasm</location>
    </subcellularLocation>
    <subcellularLocation>
        <location evidence="1">Nucleus</location>
    </subcellularLocation>
</comment>
<dbReference type="eggNOG" id="ENOG502SG7B">
    <property type="taxonomic scope" value="Eukaryota"/>
</dbReference>
<dbReference type="RefSeq" id="XP_003644232.1">
    <property type="nucleotide sequence ID" value="XM_003644184.1"/>
</dbReference>
<name>G8JMV1_ERECY</name>
<evidence type="ECO:0000256" key="7">
    <source>
        <dbReference type="SAM" id="MobiDB-lite"/>
    </source>
</evidence>
<dbReference type="KEGG" id="erc:Ecym_1165"/>
<dbReference type="Proteomes" id="UP000006790">
    <property type="component" value="Chromosome 1"/>
</dbReference>
<comment type="similarity">
    <text evidence="3">Belongs to the DIF1/spd1 family.</text>
</comment>
<evidence type="ECO:0000313" key="8">
    <source>
        <dbReference type="EMBL" id="AET37415.1"/>
    </source>
</evidence>
<dbReference type="OrthoDB" id="4072855at2759"/>
<dbReference type="Pfam" id="PF08591">
    <property type="entry name" value="RNR_inhib"/>
    <property type="match status" value="1"/>
</dbReference>
<dbReference type="PANTHER" id="PTHR28081">
    <property type="entry name" value="DAMAGE-REGULATED IMPORT FACILITATOR 1-RELATED"/>
    <property type="match status" value="1"/>
</dbReference>
<keyword evidence="9" id="KW-1185">Reference proteome</keyword>
<dbReference type="GO" id="GO:0005634">
    <property type="term" value="C:nucleus"/>
    <property type="evidence" value="ECO:0007669"/>
    <property type="project" value="UniProtKB-SubCell"/>
</dbReference>
<dbReference type="HOGENOM" id="CLU_121023_0_0_1"/>
<dbReference type="EMBL" id="CP002497">
    <property type="protein sequence ID" value="AET37415.1"/>
    <property type="molecule type" value="Genomic_DNA"/>
</dbReference>
<sequence length="156" mass="17772">MTTSRPSSGNTMAGYKRQLNSRTREGSEQCNEYQNELSTIGMRIRQAVDNGYQAPHDPVRGRDDAQDQFSNVCVQDNSRFTTPEYKRTSMEGGRQPPMLVNQRTMSSSSSLEAWETNLDERLSLIENAIMRNKLGAGDFMMSGTKRGFDQLEMDRW</sequence>
<dbReference type="GeneID" id="11471355"/>
<dbReference type="InterPro" id="IPR013900">
    <property type="entry name" value="RNR_inhibitor"/>
</dbReference>
<feature type="compositionally biased region" description="Polar residues" evidence="7">
    <location>
        <begin position="1"/>
        <end position="11"/>
    </location>
</feature>
<evidence type="ECO:0000256" key="5">
    <source>
        <dbReference type="ARBA" id="ARBA00022490"/>
    </source>
</evidence>
<dbReference type="GO" id="GO:1990846">
    <property type="term" value="F:ribonucleoside-diphosphate reductase inhibitor activity"/>
    <property type="evidence" value="ECO:0007669"/>
    <property type="project" value="TreeGrafter"/>
</dbReference>
<evidence type="ECO:0000256" key="6">
    <source>
        <dbReference type="ARBA" id="ARBA00023242"/>
    </source>
</evidence>
<dbReference type="OMA" id="INQRTMS"/>
<evidence type="ECO:0000256" key="1">
    <source>
        <dbReference type="ARBA" id="ARBA00004123"/>
    </source>
</evidence>
<evidence type="ECO:0000256" key="2">
    <source>
        <dbReference type="ARBA" id="ARBA00004496"/>
    </source>
</evidence>
<evidence type="ECO:0000313" key="9">
    <source>
        <dbReference type="Proteomes" id="UP000006790"/>
    </source>
</evidence>
<dbReference type="GO" id="GO:0008104">
    <property type="term" value="P:intracellular protein localization"/>
    <property type="evidence" value="ECO:0007669"/>
    <property type="project" value="TreeGrafter"/>
</dbReference>
<gene>
    <name evidence="8" type="ordered locus">Ecym_1165</name>
</gene>
<dbReference type="FunCoup" id="G8JMV1">
    <property type="interactions" value="51"/>
</dbReference>
<organism evidence="8 9">
    <name type="scientific">Eremothecium cymbalariae (strain CBS 270.75 / DBVPG 7215 / KCTC 17166 / NRRL Y-17582)</name>
    <name type="common">Yeast</name>
    <dbReference type="NCBI Taxonomy" id="931890"/>
    <lineage>
        <taxon>Eukaryota</taxon>
        <taxon>Fungi</taxon>
        <taxon>Dikarya</taxon>
        <taxon>Ascomycota</taxon>
        <taxon>Saccharomycotina</taxon>
        <taxon>Saccharomycetes</taxon>
        <taxon>Saccharomycetales</taxon>
        <taxon>Saccharomycetaceae</taxon>
        <taxon>Eremothecium</taxon>
    </lineage>
</organism>
<feature type="region of interest" description="Disordered" evidence="7">
    <location>
        <begin position="1"/>
        <end position="29"/>
    </location>
</feature>
<dbReference type="PANTHER" id="PTHR28081:SF1">
    <property type="entry name" value="DAMAGE-REGULATED IMPORT FACILITATOR 1"/>
    <property type="match status" value="1"/>
</dbReference>
<reference evidence="9" key="1">
    <citation type="journal article" date="2012" name="G3 (Bethesda)">
        <title>Pichia sorbitophila, an interspecies yeast hybrid reveals early steps of genome resolution following polyploidization.</title>
        <authorList>
            <person name="Leh Louis V."/>
            <person name="Despons L."/>
            <person name="Friedrich A."/>
            <person name="Martin T."/>
            <person name="Durrens P."/>
            <person name="Casaregola S."/>
            <person name="Neuveglise C."/>
            <person name="Fairhead C."/>
            <person name="Marck C."/>
            <person name="Cruz J.A."/>
            <person name="Straub M.L."/>
            <person name="Kugler V."/>
            <person name="Sacerdot C."/>
            <person name="Uzunov Z."/>
            <person name="Thierry A."/>
            <person name="Weiss S."/>
            <person name="Bleykasten C."/>
            <person name="De Montigny J."/>
            <person name="Jacques N."/>
            <person name="Jung P."/>
            <person name="Lemaire M."/>
            <person name="Mallet S."/>
            <person name="Morel G."/>
            <person name="Richard G.F."/>
            <person name="Sarkar A."/>
            <person name="Savel G."/>
            <person name="Schacherer J."/>
            <person name="Seret M.L."/>
            <person name="Talla E."/>
            <person name="Samson G."/>
            <person name="Jubin C."/>
            <person name="Poulain J."/>
            <person name="Vacherie B."/>
            <person name="Barbe V."/>
            <person name="Pelletier E."/>
            <person name="Sherman D.J."/>
            <person name="Westhof E."/>
            <person name="Weissenbach J."/>
            <person name="Baret P.V."/>
            <person name="Wincker P."/>
            <person name="Gaillardin C."/>
            <person name="Dujon B."/>
            <person name="Souciet J.L."/>
        </authorList>
    </citation>
    <scope>NUCLEOTIDE SEQUENCE [LARGE SCALE GENOMIC DNA]</scope>
    <source>
        <strain evidence="9">CBS 270.75 / DBVPG 7215 / KCTC 17166 / NRRL Y-17582</strain>
    </source>
</reference>
<proteinExistence type="inferred from homology"/>
<accession>G8JMV1</accession>
<evidence type="ECO:0000256" key="4">
    <source>
        <dbReference type="ARBA" id="ARBA00021625"/>
    </source>
</evidence>
<dbReference type="GO" id="GO:0005737">
    <property type="term" value="C:cytoplasm"/>
    <property type="evidence" value="ECO:0007669"/>
    <property type="project" value="UniProtKB-SubCell"/>
</dbReference>
<protein>
    <recommendedName>
        <fullName evidence="4">Damage-regulated import facilitator 1</fullName>
    </recommendedName>
</protein>
<keyword evidence="5" id="KW-0963">Cytoplasm</keyword>
<keyword evidence="6" id="KW-0539">Nucleus</keyword>
<dbReference type="AlphaFoldDB" id="G8JMV1"/>